<reference evidence="3" key="1">
    <citation type="journal article" date="2011" name="Nature">
        <title>Genome sequence and analysis of the tuber crop potato.</title>
        <authorList>
            <consortium name="The Potato Genome Sequencing Consortium"/>
        </authorList>
    </citation>
    <scope>NUCLEOTIDE SEQUENCE [LARGE SCALE GENOMIC DNA]</scope>
    <source>
        <strain evidence="3">cv. DM1-3 516 R44</strain>
    </source>
</reference>
<reference evidence="2" key="2">
    <citation type="submission" date="2015-06" db="UniProtKB">
        <authorList>
            <consortium name="EnsemblPlants"/>
        </authorList>
    </citation>
    <scope>IDENTIFICATION</scope>
    <source>
        <strain evidence="2">DM1-3 516 R44</strain>
    </source>
</reference>
<dbReference type="Gramene" id="PGSC0003DMT400097273">
    <property type="protein sequence ID" value="PGSC0003DMT400097273"/>
    <property type="gene ID" value="PGSC0003DMG400046844"/>
</dbReference>
<feature type="compositionally biased region" description="Polar residues" evidence="1">
    <location>
        <begin position="26"/>
        <end position="55"/>
    </location>
</feature>
<dbReference type="EnsemblPlants" id="PGSC0003DMT400097273">
    <property type="protein sequence ID" value="PGSC0003DMT400097273"/>
    <property type="gene ID" value="PGSC0003DMG400046844"/>
</dbReference>
<organism evidence="2 3">
    <name type="scientific">Solanum tuberosum</name>
    <name type="common">Potato</name>
    <dbReference type="NCBI Taxonomy" id="4113"/>
    <lineage>
        <taxon>Eukaryota</taxon>
        <taxon>Viridiplantae</taxon>
        <taxon>Streptophyta</taxon>
        <taxon>Embryophyta</taxon>
        <taxon>Tracheophyta</taxon>
        <taxon>Spermatophyta</taxon>
        <taxon>Magnoliopsida</taxon>
        <taxon>eudicotyledons</taxon>
        <taxon>Gunneridae</taxon>
        <taxon>Pentapetalae</taxon>
        <taxon>asterids</taxon>
        <taxon>lamiids</taxon>
        <taxon>Solanales</taxon>
        <taxon>Solanaceae</taxon>
        <taxon>Solanoideae</taxon>
        <taxon>Solaneae</taxon>
        <taxon>Solanum</taxon>
    </lineage>
</organism>
<evidence type="ECO:0000313" key="2">
    <source>
        <dbReference type="EnsemblPlants" id="PGSC0003DMT400097273"/>
    </source>
</evidence>
<protein>
    <submittedName>
        <fullName evidence="2">Uncharacterized protein</fullName>
    </submittedName>
</protein>
<evidence type="ECO:0000256" key="1">
    <source>
        <dbReference type="SAM" id="MobiDB-lite"/>
    </source>
</evidence>
<dbReference type="AlphaFoldDB" id="M1E099"/>
<dbReference type="InParanoid" id="M1E099"/>
<evidence type="ECO:0000313" key="3">
    <source>
        <dbReference type="Proteomes" id="UP000011115"/>
    </source>
</evidence>
<dbReference type="Proteomes" id="UP000011115">
    <property type="component" value="Unassembled WGS sequence"/>
</dbReference>
<proteinExistence type="predicted"/>
<keyword evidence="3" id="KW-1185">Reference proteome</keyword>
<sequence length="194" mass="21491">MARTKGKRVVTSDTELEREFSHPSPLKNNQGILITEPSNSPRQQHTTPHSYTHMSEQPKKVVARKRTDIRSKLIQLAQAQSPASCVLPIITSKGFNVSRLTQCKATLVSHAERLGNPTTRIEGLCGPIEVHKYFDGLGEVPLPHGPESLPTSVRSGEVEQPRVCGENVPDVIDDEAGSNFVENMDEEEFLQEDK</sequence>
<accession>M1E099</accession>
<feature type="region of interest" description="Disordered" evidence="1">
    <location>
        <begin position="1"/>
        <end position="59"/>
    </location>
</feature>
<dbReference type="HOGENOM" id="CLU_1404682_0_0_1"/>
<name>M1E099_SOLTU</name>
<dbReference type="PaxDb" id="4113-PGSC0003DMT400097273"/>